<dbReference type="PANTHER" id="PTHR47957">
    <property type="entry name" value="ATP-DEPENDENT HELICASE HRQ1"/>
    <property type="match status" value="1"/>
</dbReference>
<dbReference type="CDD" id="cd18797">
    <property type="entry name" value="SF2_C_Hrq"/>
    <property type="match status" value="1"/>
</dbReference>
<dbReference type="InterPro" id="IPR036397">
    <property type="entry name" value="RNaseH_sf"/>
</dbReference>
<dbReference type="SMART" id="SM00487">
    <property type="entry name" value="DEXDc"/>
    <property type="match status" value="1"/>
</dbReference>
<proteinExistence type="predicted"/>
<dbReference type="Pfam" id="PF09369">
    <property type="entry name" value="MZB"/>
    <property type="match status" value="1"/>
</dbReference>
<dbReference type="GO" id="GO:0006289">
    <property type="term" value="P:nucleotide-excision repair"/>
    <property type="evidence" value="ECO:0007669"/>
    <property type="project" value="TreeGrafter"/>
</dbReference>
<dbReference type="PANTHER" id="PTHR47957:SF3">
    <property type="entry name" value="ATP-DEPENDENT HELICASE HRQ1"/>
    <property type="match status" value="1"/>
</dbReference>
<evidence type="ECO:0000256" key="1">
    <source>
        <dbReference type="ARBA" id="ARBA00022741"/>
    </source>
</evidence>
<dbReference type="SUPFAM" id="SSF53098">
    <property type="entry name" value="Ribonuclease H-like"/>
    <property type="match status" value="1"/>
</dbReference>
<keyword evidence="2" id="KW-0067">ATP-binding</keyword>
<dbReference type="CDD" id="cd17923">
    <property type="entry name" value="DEXHc_Hrq1-like"/>
    <property type="match status" value="1"/>
</dbReference>
<dbReference type="GO" id="GO:0003676">
    <property type="term" value="F:nucleic acid binding"/>
    <property type="evidence" value="ECO:0007669"/>
    <property type="project" value="InterPro"/>
</dbReference>
<organism evidence="5 6">
    <name type="scientific">Geovibrio thiophilus</name>
    <dbReference type="NCBI Taxonomy" id="139438"/>
    <lineage>
        <taxon>Bacteria</taxon>
        <taxon>Pseudomonadati</taxon>
        <taxon>Deferribacterota</taxon>
        <taxon>Deferribacteres</taxon>
        <taxon>Deferribacterales</taxon>
        <taxon>Geovibrionaceae</taxon>
        <taxon>Geovibrio</taxon>
    </lineage>
</organism>
<evidence type="ECO:0000313" key="5">
    <source>
        <dbReference type="EMBL" id="QAR33388.1"/>
    </source>
</evidence>
<name>A0A410JZD7_9BACT</name>
<evidence type="ECO:0000259" key="4">
    <source>
        <dbReference type="PROSITE" id="PS51194"/>
    </source>
</evidence>
<dbReference type="Gene3D" id="3.40.50.300">
    <property type="entry name" value="P-loop containing nucleotide triphosphate hydrolases"/>
    <property type="match status" value="2"/>
</dbReference>
<dbReference type="Pfam" id="PF00270">
    <property type="entry name" value="DEAD"/>
    <property type="match status" value="1"/>
</dbReference>
<dbReference type="InterPro" id="IPR027417">
    <property type="entry name" value="P-loop_NTPase"/>
</dbReference>
<dbReference type="EMBL" id="CP035108">
    <property type="protein sequence ID" value="QAR33388.1"/>
    <property type="molecule type" value="Genomic_DNA"/>
</dbReference>
<reference evidence="5 6" key="1">
    <citation type="submission" date="2019-01" db="EMBL/GenBank/DDBJ databases">
        <title>Geovibrio thiophilus DSM 11263, complete genome.</title>
        <authorList>
            <person name="Spring S."/>
            <person name="Bunk B."/>
            <person name="Sproer C."/>
        </authorList>
    </citation>
    <scope>NUCLEOTIDE SEQUENCE [LARGE SCALE GENOMIC DNA]</scope>
    <source>
        <strain evidence="5 6">DSM 11263</strain>
    </source>
</reference>
<dbReference type="AlphaFoldDB" id="A0A410JZD7"/>
<dbReference type="InterPro" id="IPR014001">
    <property type="entry name" value="Helicase_ATP-bd"/>
</dbReference>
<evidence type="ECO:0000313" key="6">
    <source>
        <dbReference type="Proteomes" id="UP000287502"/>
    </source>
</evidence>
<dbReference type="Proteomes" id="UP000287502">
    <property type="component" value="Chromosome"/>
</dbReference>
<dbReference type="Gene3D" id="3.30.420.10">
    <property type="entry name" value="Ribonuclease H-like superfamily/Ribonuclease H"/>
    <property type="match status" value="1"/>
</dbReference>
<dbReference type="RefSeq" id="WP_128466674.1">
    <property type="nucleotide sequence ID" value="NZ_CP035108.1"/>
</dbReference>
<dbReference type="SMART" id="SM00490">
    <property type="entry name" value="HELICc"/>
    <property type="match status" value="1"/>
</dbReference>
<dbReference type="OrthoDB" id="9815222at2"/>
<dbReference type="InterPro" id="IPR001650">
    <property type="entry name" value="Helicase_C-like"/>
</dbReference>
<dbReference type="PROSITE" id="PS51192">
    <property type="entry name" value="HELICASE_ATP_BIND_1"/>
    <property type="match status" value="1"/>
</dbReference>
<dbReference type="KEGG" id="gtl:EP073_08240"/>
<dbReference type="SUPFAM" id="SSF52540">
    <property type="entry name" value="P-loop containing nucleoside triphosphate hydrolases"/>
    <property type="match status" value="2"/>
</dbReference>
<dbReference type="InterPro" id="IPR018973">
    <property type="entry name" value="MZB"/>
</dbReference>
<dbReference type="Pfam" id="PF00271">
    <property type="entry name" value="Helicase_C"/>
    <property type="match status" value="1"/>
</dbReference>
<dbReference type="InterPro" id="IPR012337">
    <property type="entry name" value="RNaseH-like_sf"/>
</dbReference>
<dbReference type="GO" id="GO:0043138">
    <property type="term" value="F:3'-5' DNA helicase activity"/>
    <property type="evidence" value="ECO:0007669"/>
    <property type="project" value="TreeGrafter"/>
</dbReference>
<gene>
    <name evidence="5" type="ORF">EP073_08240</name>
</gene>
<accession>A0A410JZD7</accession>
<dbReference type="GO" id="GO:0036297">
    <property type="term" value="P:interstrand cross-link repair"/>
    <property type="evidence" value="ECO:0007669"/>
    <property type="project" value="TreeGrafter"/>
</dbReference>
<keyword evidence="1" id="KW-0547">Nucleotide-binding</keyword>
<feature type="domain" description="Helicase ATP-binding" evidence="3">
    <location>
        <begin position="61"/>
        <end position="240"/>
    </location>
</feature>
<sequence length="939" mass="105392">MEKLIGHLHKGQFAASLNYERVIFSRDAEFEDLNIIESDIIRNAVRDMGIEKLYTHQAESYRHVKTGRDIIVTTPTASGKTLCYNLPVIEDIYHNRSVRALYLFPLKALGHDQQRSLENFISEIPLGGGIKTAVIDGDTDKKLRRKILKDQPNIVISNPDIMHYSMLAKREEWDSFLSGLKYLVVDELHTYRGVFGSHVYNLFARFQRLYPNVRIISCSATIGSPAEFASQLFGREFVHVSKSGAPSGRKHFLMFNPDIPAAALANYLLKVNIEAGVKTICFTKSRKQTETIFARAISSDPTYASALSSYRAGFLPEERREIERKFSEGKLKAVISTSAFELGLDIGGVDSTILVGYPGSMMSLWQRAGRSGRGVKDSLIILIAGNDALDQYYVRKPELLFSGKFEELAVDRDNTEINEGHIICAAYEKPVARDEAYYKDNAALIEKLSGEGRLFEEAGGGRLFALGRYPYGDIDLRMAGESYTLNCSKIMIATNSGRRVYTENFKGAVYLHRGSQFIVTDTDRQKREIELQPFNGNYFTVPLTEKQTSVLHERERRTDGNMRACFSDLRVTERLTGYSKISARTGEKLQDIDLEEDPVMFETKGMYFLIPPVFRQEIEAQGMNYMGAIHAFEHAVIAMLPTVVLSSRDDVGGISYPYHPQLESSAVFVYDGYPGGVGIVKRAFGRIRELLETTLNQVKFCGCEDGCPACIYSPKCGSGNYPLDKQGAVYLIKRLLEADLKEEEEEKPVIKCENSGEVLVYDIETKYSAEDVGGWNNSHKMGVSVAVVYSMNTGAFTAYREEKINELTERLASARMIVGFNNIGFDNKVLSGYGMPAFRGTFVFDMLADVRSLTGQRFSLEKLATATLNTGKSADGLMALQWYKEGRFDLIEEYCIKDVEVTKDLFLFGVNNGFIHAPVKDGSMIRIPVKWKEILASYL</sequence>
<dbReference type="PROSITE" id="PS51194">
    <property type="entry name" value="HELICASE_CTER"/>
    <property type="match status" value="1"/>
</dbReference>
<keyword evidence="5" id="KW-0347">Helicase</keyword>
<keyword evidence="5" id="KW-0378">Hydrolase</keyword>
<evidence type="ECO:0000256" key="2">
    <source>
        <dbReference type="ARBA" id="ARBA00022840"/>
    </source>
</evidence>
<evidence type="ECO:0000259" key="3">
    <source>
        <dbReference type="PROSITE" id="PS51192"/>
    </source>
</evidence>
<feature type="domain" description="Helicase C-terminal" evidence="4">
    <location>
        <begin position="263"/>
        <end position="416"/>
    </location>
</feature>
<keyword evidence="6" id="KW-1185">Reference proteome</keyword>
<protein>
    <submittedName>
        <fullName evidence="5">DEAD/DEAH box helicase</fullName>
    </submittedName>
</protein>
<dbReference type="InterPro" id="IPR011545">
    <property type="entry name" value="DEAD/DEAH_box_helicase_dom"/>
</dbReference>
<dbReference type="GO" id="GO:0005524">
    <property type="term" value="F:ATP binding"/>
    <property type="evidence" value="ECO:0007669"/>
    <property type="project" value="UniProtKB-KW"/>
</dbReference>